<dbReference type="Proteomes" id="UP000218231">
    <property type="component" value="Unassembled WGS sequence"/>
</dbReference>
<protein>
    <submittedName>
        <fullName evidence="1">Uncharacterized protein</fullName>
    </submittedName>
</protein>
<organism evidence="1 2">
    <name type="scientific">Diploscapter pachys</name>
    <dbReference type="NCBI Taxonomy" id="2018661"/>
    <lineage>
        <taxon>Eukaryota</taxon>
        <taxon>Metazoa</taxon>
        <taxon>Ecdysozoa</taxon>
        <taxon>Nematoda</taxon>
        <taxon>Chromadorea</taxon>
        <taxon>Rhabditida</taxon>
        <taxon>Rhabditina</taxon>
        <taxon>Rhabditomorpha</taxon>
        <taxon>Rhabditoidea</taxon>
        <taxon>Rhabditidae</taxon>
        <taxon>Diploscapter</taxon>
    </lineage>
</organism>
<keyword evidence="2" id="KW-1185">Reference proteome</keyword>
<accession>A0A2A2M5I4</accession>
<evidence type="ECO:0000313" key="2">
    <source>
        <dbReference type="Proteomes" id="UP000218231"/>
    </source>
</evidence>
<gene>
    <name evidence="1" type="ORF">WR25_01941</name>
</gene>
<reference evidence="1 2" key="1">
    <citation type="journal article" date="2017" name="Curr. Biol.">
        <title>Genome architecture and evolution of a unichromosomal asexual nematode.</title>
        <authorList>
            <person name="Fradin H."/>
            <person name="Zegar C."/>
            <person name="Gutwein M."/>
            <person name="Lucas J."/>
            <person name="Kovtun M."/>
            <person name="Corcoran D."/>
            <person name="Baugh L.R."/>
            <person name="Kiontke K."/>
            <person name="Gunsalus K."/>
            <person name="Fitch D.H."/>
            <person name="Piano F."/>
        </authorList>
    </citation>
    <scope>NUCLEOTIDE SEQUENCE [LARGE SCALE GENOMIC DNA]</scope>
    <source>
        <strain evidence="1">PF1309</strain>
    </source>
</reference>
<name>A0A2A2M5I4_9BILA</name>
<comment type="caution">
    <text evidence="1">The sequence shown here is derived from an EMBL/GenBank/DDBJ whole genome shotgun (WGS) entry which is preliminary data.</text>
</comment>
<proteinExistence type="predicted"/>
<dbReference type="EMBL" id="LIAE01004748">
    <property type="protein sequence ID" value="PAV93682.1"/>
    <property type="molecule type" value="Genomic_DNA"/>
</dbReference>
<sequence length="125" mass="13741">MRWYNAAPSCTSRALMMITGSTATSRQVARAAAVARLRRPPQRSNKWRCSGAKRMPRITAQKIAPEYGNMIQMKAMVTKANNTVRALFCRTVSFIGVPRGLNHLVHSASVKVPLIQINTCTAAPT</sequence>
<dbReference type="AlphaFoldDB" id="A0A2A2M5I4"/>
<evidence type="ECO:0000313" key="1">
    <source>
        <dbReference type="EMBL" id="PAV93682.1"/>
    </source>
</evidence>